<comment type="similarity">
    <text evidence="4">Belongs to the transpeptidase family.</text>
</comment>
<proteinExistence type="inferred from homology"/>
<name>A0A0K9GSV6_9BACI</name>
<dbReference type="OrthoDB" id="9770103at2"/>
<dbReference type="GO" id="GO:0071972">
    <property type="term" value="F:peptidoglycan L,D-transpeptidase activity"/>
    <property type="evidence" value="ECO:0007669"/>
    <property type="project" value="TreeGrafter"/>
</dbReference>
<evidence type="ECO:0000256" key="3">
    <source>
        <dbReference type="ARBA" id="ARBA00004752"/>
    </source>
</evidence>
<dbReference type="InterPro" id="IPR012338">
    <property type="entry name" value="Beta-lactam/transpept-like"/>
</dbReference>
<evidence type="ECO:0000313" key="18">
    <source>
        <dbReference type="Proteomes" id="UP000037146"/>
    </source>
</evidence>
<dbReference type="SUPFAM" id="SSF56601">
    <property type="entry name" value="beta-lactamase/transpeptidase-like"/>
    <property type="match status" value="1"/>
</dbReference>
<comment type="caution">
    <text evidence="17">The sequence shown here is derived from an EMBL/GenBank/DDBJ whole genome shotgun (WGS) entry which is preliminary data.</text>
</comment>
<dbReference type="InterPro" id="IPR005311">
    <property type="entry name" value="PBP_dimer"/>
</dbReference>
<evidence type="ECO:0000256" key="12">
    <source>
        <dbReference type="ARBA" id="ARBA00023316"/>
    </source>
</evidence>
<reference evidence="18" key="1">
    <citation type="submission" date="2015-07" db="EMBL/GenBank/DDBJ databases">
        <title>Genome sequencing project for genomic taxonomy and phylogenomics of Bacillus-like bacteria.</title>
        <authorList>
            <person name="Liu B."/>
            <person name="Wang J."/>
            <person name="Zhu Y."/>
            <person name="Liu G."/>
            <person name="Chen Q."/>
            <person name="Chen Z."/>
            <person name="Lan J."/>
            <person name="Che J."/>
            <person name="Ge C."/>
            <person name="Shi H."/>
            <person name="Pan Z."/>
            <person name="Liu X."/>
        </authorList>
    </citation>
    <scope>NUCLEOTIDE SEQUENCE [LARGE SCALE GENOMIC DNA]</scope>
    <source>
        <strain evidence="18">FJAT-27997</strain>
    </source>
</reference>
<evidence type="ECO:0000256" key="7">
    <source>
        <dbReference type="ARBA" id="ARBA00022692"/>
    </source>
</evidence>
<evidence type="ECO:0000256" key="6">
    <source>
        <dbReference type="ARBA" id="ARBA00022475"/>
    </source>
</evidence>
<dbReference type="GO" id="GO:0071555">
    <property type="term" value="P:cell wall organization"/>
    <property type="evidence" value="ECO:0007669"/>
    <property type="project" value="UniProtKB-KW"/>
</dbReference>
<keyword evidence="12" id="KW-0961">Cell wall biogenesis/degradation</keyword>
<dbReference type="Gene3D" id="3.90.1310.10">
    <property type="entry name" value="Penicillin-binding protein 2a (Domain 2)"/>
    <property type="match status" value="1"/>
</dbReference>
<dbReference type="GO" id="GO:0009002">
    <property type="term" value="F:serine-type D-Ala-D-Ala carboxypeptidase activity"/>
    <property type="evidence" value="ECO:0007669"/>
    <property type="project" value="UniProtKB-EC"/>
</dbReference>
<feature type="transmembrane region" description="Helical" evidence="14">
    <location>
        <begin position="20"/>
        <end position="47"/>
    </location>
</feature>
<comment type="subcellular location">
    <subcellularLocation>
        <location evidence="2">Cell membrane</location>
    </subcellularLocation>
    <subcellularLocation>
        <location evidence="1">Membrane</location>
        <topology evidence="1">Single-pass membrane protein</topology>
    </subcellularLocation>
</comment>
<dbReference type="InterPro" id="IPR036138">
    <property type="entry name" value="PBP_dimer_sf"/>
</dbReference>
<dbReference type="RefSeq" id="WP_049681065.1">
    <property type="nucleotide sequence ID" value="NZ_LFZW01000001.1"/>
</dbReference>
<dbReference type="EC" id="3.4.16.4" evidence="5"/>
<evidence type="ECO:0000256" key="1">
    <source>
        <dbReference type="ARBA" id="ARBA00004167"/>
    </source>
</evidence>
<evidence type="ECO:0000256" key="2">
    <source>
        <dbReference type="ARBA" id="ARBA00004236"/>
    </source>
</evidence>
<feature type="domain" description="Penicillin-binding protein transpeptidase" evidence="15">
    <location>
        <begin position="347"/>
        <end position="679"/>
    </location>
</feature>
<comment type="catalytic activity">
    <reaction evidence="13">
        <text>Preferential cleavage: (Ac)2-L-Lys-D-Ala-|-D-Ala. Also transpeptidation of peptidyl-alanyl moieties that are N-acyl substituents of D-alanine.</text>
        <dbReference type="EC" id="3.4.16.4"/>
    </reaction>
</comment>
<gene>
    <name evidence="17" type="ORF">AC625_09390</name>
</gene>
<dbReference type="GO" id="GO:0009252">
    <property type="term" value="P:peptidoglycan biosynthetic process"/>
    <property type="evidence" value="ECO:0007669"/>
    <property type="project" value="UniProtKB-UniPathway"/>
</dbReference>
<dbReference type="GO" id="GO:0008360">
    <property type="term" value="P:regulation of cell shape"/>
    <property type="evidence" value="ECO:0007669"/>
    <property type="project" value="UniProtKB-KW"/>
</dbReference>
<evidence type="ECO:0000256" key="8">
    <source>
        <dbReference type="ARBA" id="ARBA00022960"/>
    </source>
</evidence>
<dbReference type="Gene3D" id="3.40.710.10">
    <property type="entry name" value="DD-peptidase/beta-lactamase superfamily"/>
    <property type="match status" value="1"/>
</dbReference>
<evidence type="ECO:0000259" key="15">
    <source>
        <dbReference type="Pfam" id="PF00905"/>
    </source>
</evidence>
<dbReference type="EMBL" id="LFZW01000001">
    <property type="protein sequence ID" value="KMY49723.1"/>
    <property type="molecule type" value="Genomic_DNA"/>
</dbReference>
<evidence type="ECO:0000256" key="11">
    <source>
        <dbReference type="ARBA" id="ARBA00023136"/>
    </source>
</evidence>
<dbReference type="AlphaFoldDB" id="A0A0K9GSV6"/>
<evidence type="ECO:0000256" key="14">
    <source>
        <dbReference type="SAM" id="Phobius"/>
    </source>
</evidence>
<dbReference type="STRING" id="1679170.AC625_09390"/>
<dbReference type="SUPFAM" id="SSF56519">
    <property type="entry name" value="Penicillin binding protein dimerisation domain"/>
    <property type="match status" value="1"/>
</dbReference>
<dbReference type="InterPro" id="IPR001460">
    <property type="entry name" value="PCN-bd_Tpept"/>
</dbReference>
<dbReference type="PANTHER" id="PTHR30627">
    <property type="entry name" value="PEPTIDOGLYCAN D,D-TRANSPEPTIDASE"/>
    <property type="match status" value="1"/>
</dbReference>
<protein>
    <recommendedName>
        <fullName evidence="5">serine-type D-Ala-D-Ala carboxypeptidase</fullName>
        <ecNumber evidence="5">3.4.16.4</ecNumber>
    </recommendedName>
</protein>
<keyword evidence="7 14" id="KW-0812">Transmembrane</keyword>
<dbReference type="Proteomes" id="UP000037146">
    <property type="component" value="Unassembled WGS sequence"/>
</dbReference>
<dbReference type="Pfam" id="PF03717">
    <property type="entry name" value="PBP_dimer"/>
    <property type="match status" value="1"/>
</dbReference>
<keyword evidence="8" id="KW-0133">Cell shape</keyword>
<dbReference type="InterPro" id="IPR050515">
    <property type="entry name" value="Beta-lactam/transpept"/>
</dbReference>
<evidence type="ECO:0000313" key="17">
    <source>
        <dbReference type="EMBL" id="KMY49723.1"/>
    </source>
</evidence>
<organism evidence="17 18">
    <name type="scientific">Peribacillus loiseleuriae</name>
    <dbReference type="NCBI Taxonomy" id="1679170"/>
    <lineage>
        <taxon>Bacteria</taxon>
        <taxon>Bacillati</taxon>
        <taxon>Bacillota</taxon>
        <taxon>Bacilli</taxon>
        <taxon>Bacillales</taxon>
        <taxon>Bacillaceae</taxon>
        <taxon>Peribacillus</taxon>
    </lineage>
</organism>
<comment type="pathway">
    <text evidence="3">Cell wall biogenesis; peptidoglycan biosynthesis.</text>
</comment>
<keyword evidence="10 14" id="KW-1133">Transmembrane helix</keyword>
<dbReference type="PATRIC" id="fig|1679170.3.peg.2075"/>
<keyword evidence="9" id="KW-0573">Peptidoglycan synthesis</keyword>
<accession>A0A0K9GSV6</accession>
<dbReference type="Pfam" id="PF00905">
    <property type="entry name" value="Transpeptidase"/>
    <property type="match status" value="1"/>
</dbReference>
<dbReference type="GO" id="GO:0008658">
    <property type="term" value="F:penicillin binding"/>
    <property type="evidence" value="ECO:0007669"/>
    <property type="project" value="InterPro"/>
</dbReference>
<evidence type="ECO:0000256" key="5">
    <source>
        <dbReference type="ARBA" id="ARBA00012448"/>
    </source>
</evidence>
<dbReference type="PANTHER" id="PTHR30627:SF2">
    <property type="entry name" value="PEPTIDOGLYCAN D,D-TRANSPEPTIDASE MRDA"/>
    <property type="match status" value="1"/>
</dbReference>
<keyword evidence="11 14" id="KW-0472">Membrane</keyword>
<keyword evidence="18" id="KW-1185">Reference proteome</keyword>
<evidence type="ECO:0000256" key="13">
    <source>
        <dbReference type="ARBA" id="ARBA00034000"/>
    </source>
</evidence>
<evidence type="ECO:0000256" key="4">
    <source>
        <dbReference type="ARBA" id="ARBA00007171"/>
    </source>
</evidence>
<feature type="domain" description="Penicillin-binding protein dimerisation" evidence="16">
    <location>
        <begin position="65"/>
        <end position="301"/>
    </location>
</feature>
<evidence type="ECO:0000259" key="16">
    <source>
        <dbReference type="Pfam" id="PF03717"/>
    </source>
</evidence>
<sequence length="699" mass="78870">MTEDGESSKEQRKLRKTIRIRFNVFFFVVFLLFVALILRLVILQVVYGEDYKKEVGRTKDGVVSTPVPRGVIYDRNEEVIVGNVPVNAITYTRLQGTTSEEMVETAKKLAQIIDVEAEEIKPRDLKDYWIVTRPDEAKKKIKESELKDEELTNKDRYDRQIERITSNDLKEITKEELKVAKLFRNMNSGYALTPQVIKRNATEEEFAIVAEHLADLPNVDISTDWDRHYPHESIFRSVIGNVTSSKEGLPSSNLDYFLSRGYNKNDRVGKSQLELYYEDVLHGQKAKMKNVTDKGGNLLETEIISEGQKGKDLVLSIDFDLQEAVEQVIQDELRRTKGRNRFLDRAFVVMMDPNTGEVLSMAGKQLVRENGKYVFNDYALGTINSQYEMGSVVKGATILAGLESGAISTGTTFSDEKLNLKGTPLKGSYSTSLGTNGIVDALKKSSNVYMFKTVIQMMGKEYHSGMSLPRTPDAVQDFRNSFGQFGLGIKTGIDLPNESEGLLGKEAYNKPGLFLDLSIGQYDNYTTMQLAQYVSTIANGGYRLEPHLVKEIHEPSNTDEIGAVYTQFQPEVLNIITMNDAYLRNVQEGFRQVYQSPGGTAYKYFGGDSRFRGFQAAGKTGTAESFYQDPNTKKTHSTYNLTLVGYAPYNNPEVAFSIAVPYLDTDSDPVNKYIGQKILKAYFDLKEHRQSNQSFNNEE</sequence>
<dbReference type="UniPathway" id="UPA00219"/>
<evidence type="ECO:0000256" key="10">
    <source>
        <dbReference type="ARBA" id="ARBA00022989"/>
    </source>
</evidence>
<keyword evidence="6" id="KW-1003">Cell membrane</keyword>
<dbReference type="Gene3D" id="1.10.10.1230">
    <property type="entry name" value="Penicillin-binding protein, N-terminal non-catalytic domain, head sub-domain"/>
    <property type="match status" value="1"/>
</dbReference>
<evidence type="ECO:0000256" key="9">
    <source>
        <dbReference type="ARBA" id="ARBA00022984"/>
    </source>
</evidence>
<dbReference type="GO" id="GO:0005886">
    <property type="term" value="C:plasma membrane"/>
    <property type="evidence" value="ECO:0007669"/>
    <property type="project" value="UniProtKB-SubCell"/>
</dbReference>